<dbReference type="PANTHER" id="PTHR34975">
    <property type="entry name" value="SPORE GERMINATION PROTEIN A2"/>
    <property type="match status" value="1"/>
</dbReference>
<evidence type="ECO:0000256" key="8">
    <source>
        <dbReference type="SAM" id="Phobius"/>
    </source>
</evidence>
<name>A0A3S0WG72_9BACI</name>
<feature type="transmembrane region" description="Helical" evidence="8">
    <location>
        <begin position="274"/>
        <end position="298"/>
    </location>
</feature>
<feature type="transmembrane region" description="Helical" evidence="8">
    <location>
        <begin position="188"/>
        <end position="205"/>
    </location>
</feature>
<keyword evidence="7 8" id="KW-0472">Membrane</keyword>
<evidence type="ECO:0000256" key="3">
    <source>
        <dbReference type="ARBA" id="ARBA00022448"/>
    </source>
</evidence>
<feature type="transmembrane region" description="Helical" evidence="8">
    <location>
        <begin position="217"/>
        <end position="239"/>
    </location>
</feature>
<comment type="similarity">
    <text evidence="2">Belongs to the amino acid-polyamine-organocation (APC) superfamily. Spore germination protein (SGP) (TC 2.A.3.9) family.</text>
</comment>
<dbReference type="InterPro" id="IPR004761">
    <property type="entry name" value="Spore_GerAB"/>
</dbReference>
<evidence type="ECO:0000256" key="6">
    <source>
        <dbReference type="ARBA" id="ARBA00022989"/>
    </source>
</evidence>
<keyword evidence="10" id="KW-1185">Reference proteome</keyword>
<dbReference type="GO" id="GO:0009847">
    <property type="term" value="P:spore germination"/>
    <property type="evidence" value="ECO:0007669"/>
    <property type="project" value="InterPro"/>
</dbReference>
<dbReference type="PANTHER" id="PTHR34975:SF2">
    <property type="entry name" value="SPORE GERMINATION PROTEIN A2"/>
    <property type="match status" value="1"/>
</dbReference>
<feature type="transmembrane region" description="Helical" evidence="8">
    <location>
        <begin position="113"/>
        <end position="133"/>
    </location>
</feature>
<proteinExistence type="inferred from homology"/>
<organism evidence="9 10">
    <name type="scientific">Lysinibacillus antri</name>
    <dbReference type="NCBI Taxonomy" id="2498145"/>
    <lineage>
        <taxon>Bacteria</taxon>
        <taxon>Bacillati</taxon>
        <taxon>Bacillota</taxon>
        <taxon>Bacilli</taxon>
        <taxon>Bacillales</taxon>
        <taxon>Bacillaceae</taxon>
        <taxon>Lysinibacillus</taxon>
    </lineage>
</organism>
<evidence type="ECO:0000256" key="2">
    <source>
        <dbReference type="ARBA" id="ARBA00007998"/>
    </source>
</evidence>
<feature type="transmembrane region" description="Helical" evidence="8">
    <location>
        <begin position="335"/>
        <end position="354"/>
    </location>
</feature>
<dbReference type="RefSeq" id="WP_126659195.1">
    <property type="nucleotide sequence ID" value="NZ_RYYR01000012.1"/>
</dbReference>
<dbReference type="Pfam" id="PF03845">
    <property type="entry name" value="Spore_permease"/>
    <property type="match status" value="1"/>
</dbReference>
<gene>
    <name evidence="9" type="ORF">EK386_10895</name>
</gene>
<accession>A0A3S0WG72</accession>
<evidence type="ECO:0000256" key="1">
    <source>
        <dbReference type="ARBA" id="ARBA00004141"/>
    </source>
</evidence>
<sequence length="362" mass="40960">MDKIQGKIGYKEFFAIIVLTVGTKLADNTPAIIFEHLGNAAWLSILISCFTIILPLYLLIKVITHYKDKNLIDVTNHLFGKSIGLMVLFLLWVFQSIYLVTNSAVYADIIGTMYFTKTPVLVIYLVLIVGAAFGAKKGLESIGSAAWITLPWIKISLIVVLIIAFFEGQSSFLYPILGPGQWEIIKQGFFNVSIYAEFLFFALIANKLKNPTVFKKGIWVSFIFITLEFALALIGYVMLFDYKGVNLINYPFHETIRYIQLGFVTNVESLFFPFWLVASFIRFAMGLYINALLFGAIFKIKNFEYIIPAIATIVLFLGVAPETPVFTLFNLLDRLFELLAPLLLLLPFLLWITAKAKGEFKK</sequence>
<evidence type="ECO:0000256" key="4">
    <source>
        <dbReference type="ARBA" id="ARBA00022544"/>
    </source>
</evidence>
<evidence type="ECO:0000313" key="9">
    <source>
        <dbReference type="EMBL" id="RUL52090.1"/>
    </source>
</evidence>
<evidence type="ECO:0000256" key="7">
    <source>
        <dbReference type="ARBA" id="ARBA00023136"/>
    </source>
</evidence>
<reference evidence="9 10" key="1">
    <citation type="submission" date="2018-12" db="EMBL/GenBank/DDBJ databases">
        <title>Lysinibacillus antri sp. nov., isolated from a cave soil.</title>
        <authorList>
            <person name="Narsing Rao M.P."/>
            <person name="Zhang H."/>
            <person name="Dong Z.-Y."/>
            <person name="Niu X.-K."/>
            <person name="Zhang K."/>
            <person name="Fang B.-Z."/>
            <person name="Kang Y.-Q."/>
            <person name="Xiao M."/>
            <person name="Li W.-J."/>
        </authorList>
    </citation>
    <scope>NUCLEOTIDE SEQUENCE [LARGE SCALE GENOMIC DNA]</scope>
    <source>
        <strain evidence="9 10">SYSU K30002</strain>
    </source>
</reference>
<feature type="transmembrane region" description="Helical" evidence="8">
    <location>
        <begin position="145"/>
        <end position="168"/>
    </location>
</feature>
<keyword evidence="4" id="KW-0309">Germination</keyword>
<dbReference type="AlphaFoldDB" id="A0A3S0WG72"/>
<evidence type="ECO:0000256" key="5">
    <source>
        <dbReference type="ARBA" id="ARBA00022692"/>
    </source>
</evidence>
<keyword evidence="5 8" id="KW-0812">Transmembrane</keyword>
<comment type="caution">
    <text evidence="9">The sequence shown here is derived from an EMBL/GenBank/DDBJ whole genome shotgun (WGS) entry which is preliminary data.</text>
</comment>
<dbReference type="EMBL" id="RYYR01000012">
    <property type="protein sequence ID" value="RUL52090.1"/>
    <property type="molecule type" value="Genomic_DNA"/>
</dbReference>
<protein>
    <submittedName>
        <fullName evidence="9">Uncharacterized protein</fullName>
    </submittedName>
</protein>
<dbReference type="Proteomes" id="UP000287910">
    <property type="component" value="Unassembled WGS sequence"/>
</dbReference>
<keyword evidence="3" id="KW-0813">Transport</keyword>
<feature type="transmembrane region" description="Helical" evidence="8">
    <location>
        <begin position="12"/>
        <end position="34"/>
    </location>
</feature>
<comment type="subcellular location">
    <subcellularLocation>
        <location evidence="1">Membrane</location>
        <topology evidence="1">Multi-pass membrane protein</topology>
    </subcellularLocation>
</comment>
<feature type="transmembrane region" description="Helical" evidence="8">
    <location>
        <begin position="83"/>
        <end position="101"/>
    </location>
</feature>
<keyword evidence="6 8" id="KW-1133">Transmembrane helix</keyword>
<feature type="transmembrane region" description="Helical" evidence="8">
    <location>
        <begin position="305"/>
        <end position="329"/>
    </location>
</feature>
<dbReference type="NCBIfam" id="TIGR00912">
    <property type="entry name" value="2A0309"/>
    <property type="match status" value="1"/>
</dbReference>
<evidence type="ECO:0000313" key="10">
    <source>
        <dbReference type="Proteomes" id="UP000287910"/>
    </source>
</evidence>
<dbReference type="GO" id="GO:0016020">
    <property type="term" value="C:membrane"/>
    <property type="evidence" value="ECO:0007669"/>
    <property type="project" value="UniProtKB-SubCell"/>
</dbReference>
<feature type="transmembrane region" description="Helical" evidence="8">
    <location>
        <begin position="40"/>
        <end position="63"/>
    </location>
</feature>